<dbReference type="InterPro" id="IPR031618">
    <property type="entry name" value="T4SS_TraI"/>
</dbReference>
<evidence type="ECO:0000313" key="1">
    <source>
        <dbReference type="EMBL" id="SFF31264.1"/>
    </source>
</evidence>
<dbReference type="STRING" id="1177982.SAMN04489711_12615"/>
<dbReference type="Proteomes" id="UP000199119">
    <property type="component" value="Unassembled WGS sequence"/>
</dbReference>
<dbReference type="Pfam" id="PF16932">
    <property type="entry name" value="T4SS_TraI"/>
    <property type="match status" value="1"/>
</dbReference>
<protein>
    <submittedName>
        <fullName evidence="1">Defect in organelle trafficking protein DotC</fullName>
    </submittedName>
</protein>
<sequence>MVREAAMSAAMRSGLAKQSEAINKLLDTYGRLLDDAYDFPSLMLANNVVPPVIRKMENVTEQQGDMLRYSSMQFQIVRQAAFATRAPTWRTYLPLPIWNDLGRTHPSLKPANGEEEAAAKAGLEIGWNAGVEQANQMFYKGLTRLQNDWIGMNTYHALLKSGMVTQPIISRHDVAITGDASKMIVDESTYKIEAKPVFNPNLSQWLALIDRSSTSKIFDEINKPSTAEADRIKVTAPTMDDLVKSWSVR</sequence>
<keyword evidence="2" id="KW-1185">Reference proteome</keyword>
<gene>
    <name evidence="1" type="ORF">SAMN04489711_12615</name>
</gene>
<dbReference type="AlphaFoldDB" id="A0A1I2HMD3"/>
<proteinExistence type="predicted"/>
<evidence type="ECO:0000313" key="2">
    <source>
        <dbReference type="Proteomes" id="UP000199119"/>
    </source>
</evidence>
<reference evidence="2" key="1">
    <citation type="submission" date="2016-10" db="EMBL/GenBank/DDBJ databases">
        <authorList>
            <person name="Varghese N."/>
            <person name="Submissions S."/>
        </authorList>
    </citation>
    <scope>NUCLEOTIDE SEQUENCE [LARGE SCALE GENOMIC DNA]</scope>
    <source>
        <strain evidence="2">DSM 27981</strain>
    </source>
</reference>
<name>A0A1I2HMD3_9BURK</name>
<organism evidence="1 2">
    <name type="scientific">Paracidovorax wautersii</name>
    <dbReference type="NCBI Taxonomy" id="1177982"/>
    <lineage>
        <taxon>Bacteria</taxon>
        <taxon>Pseudomonadati</taxon>
        <taxon>Pseudomonadota</taxon>
        <taxon>Betaproteobacteria</taxon>
        <taxon>Burkholderiales</taxon>
        <taxon>Comamonadaceae</taxon>
        <taxon>Paracidovorax</taxon>
    </lineage>
</organism>
<dbReference type="EMBL" id="FONX01000026">
    <property type="protein sequence ID" value="SFF31264.1"/>
    <property type="molecule type" value="Genomic_DNA"/>
</dbReference>
<accession>A0A1I2HMD3</accession>